<evidence type="ECO:0000313" key="3">
    <source>
        <dbReference type="EMBL" id="MFC2990506.1"/>
    </source>
</evidence>
<dbReference type="RefSeq" id="WP_379753000.1">
    <property type="nucleotide sequence ID" value="NZ_JBHRSQ010000004.1"/>
</dbReference>
<organism evidence="3 4">
    <name type="scientific">Halomonas tibetensis</name>
    <dbReference type="NCBI Taxonomy" id="2259590"/>
    <lineage>
        <taxon>Bacteria</taxon>
        <taxon>Pseudomonadati</taxon>
        <taxon>Pseudomonadota</taxon>
        <taxon>Gammaproteobacteria</taxon>
        <taxon>Oceanospirillales</taxon>
        <taxon>Halomonadaceae</taxon>
        <taxon>Halomonas</taxon>
    </lineage>
</organism>
<gene>
    <name evidence="3" type="ORF">ACFODV_00485</name>
</gene>
<name>A0ABV7B0K1_9GAMM</name>
<dbReference type="Proteomes" id="UP001595386">
    <property type="component" value="Unassembled WGS sequence"/>
</dbReference>
<accession>A0ABV7B0K1</accession>
<protein>
    <recommendedName>
        <fullName evidence="5">Zinc resistance-associated protein</fullName>
    </recommendedName>
</protein>
<feature type="chain" id="PRO_5045061685" description="Zinc resistance-associated protein" evidence="2">
    <location>
        <begin position="29"/>
        <end position="152"/>
    </location>
</feature>
<feature type="signal peptide" evidence="2">
    <location>
        <begin position="1"/>
        <end position="28"/>
    </location>
</feature>
<evidence type="ECO:0000313" key="4">
    <source>
        <dbReference type="Proteomes" id="UP001595386"/>
    </source>
</evidence>
<dbReference type="EMBL" id="JBHRSQ010000004">
    <property type="protein sequence ID" value="MFC2990506.1"/>
    <property type="molecule type" value="Genomic_DNA"/>
</dbReference>
<comment type="caution">
    <text evidence="3">The sequence shown here is derived from an EMBL/GenBank/DDBJ whole genome shotgun (WGS) entry which is preliminary data.</text>
</comment>
<sequence>MKMIVSRKLLAPALLAIAIAPLALSAAAADHGKGAELHKEQRQEQREQWQEARAEHRAEKRQALFERAGIDEPTREALKEARGEHHAAMRQLHEQHHERLDQLLDDDQRAAMRVARGEMQEERRAEMMTRGERGNGMGHDKPYHGHGDKRGG</sequence>
<feature type="region of interest" description="Disordered" evidence="1">
    <location>
        <begin position="116"/>
        <end position="152"/>
    </location>
</feature>
<reference evidence="4" key="1">
    <citation type="journal article" date="2019" name="Int. J. Syst. Evol. Microbiol.">
        <title>The Global Catalogue of Microorganisms (GCM) 10K type strain sequencing project: providing services to taxonomists for standard genome sequencing and annotation.</title>
        <authorList>
            <consortium name="The Broad Institute Genomics Platform"/>
            <consortium name="The Broad Institute Genome Sequencing Center for Infectious Disease"/>
            <person name="Wu L."/>
            <person name="Ma J."/>
        </authorList>
    </citation>
    <scope>NUCLEOTIDE SEQUENCE [LARGE SCALE GENOMIC DNA]</scope>
    <source>
        <strain evidence="4">KCTC 52660</strain>
    </source>
</reference>
<keyword evidence="2" id="KW-0732">Signal</keyword>
<evidence type="ECO:0000256" key="2">
    <source>
        <dbReference type="SAM" id="SignalP"/>
    </source>
</evidence>
<feature type="region of interest" description="Disordered" evidence="1">
    <location>
        <begin position="34"/>
        <end position="100"/>
    </location>
</feature>
<keyword evidence="4" id="KW-1185">Reference proteome</keyword>
<proteinExistence type="predicted"/>
<evidence type="ECO:0000256" key="1">
    <source>
        <dbReference type="SAM" id="MobiDB-lite"/>
    </source>
</evidence>
<evidence type="ECO:0008006" key="5">
    <source>
        <dbReference type="Google" id="ProtNLM"/>
    </source>
</evidence>